<dbReference type="NCBIfam" id="TIGR01746">
    <property type="entry name" value="Thioester-redct"/>
    <property type="match status" value="1"/>
</dbReference>
<dbReference type="Proteomes" id="UP000193642">
    <property type="component" value="Unassembled WGS sequence"/>
</dbReference>
<dbReference type="SUPFAM" id="SSF52777">
    <property type="entry name" value="CoA-dependent acyltransferases"/>
    <property type="match status" value="1"/>
</dbReference>
<name>A0A1Y2BGZ2_9FUNG</name>
<keyword evidence="8" id="KW-0597">Phosphoprotein</keyword>
<dbReference type="OrthoDB" id="329835at2759"/>
<evidence type="ECO:0000256" key="17">
    <source>
        <dbReference type="ARBA" id="ARBA00049537"/>
    </source>
</evidence>
<dbReference type="PANTHER" id="PTHR44845:SF1">
    <property type="entry name" value="L-2-AMINOADIPATE REDUCTASE"/>
    <property type="match status" value="1"/>
</dbReference>
<proteinExistence type="inferred from homology"/>
<dbReference type="InterPro" id="IPR001242">
    <property type="entry name" value="Condensation_dom"/>
</dbReference>
<evidence type="ECO:0000259" key="18">
    <source>
        <dbReference type="PROSITE" id="PS50075"/>
    </source>
</evidence>
<evidence type="ECO:0000256" key="3">
    <source>
        <dbReference type="ARBA" id="ARBA00004827"/>
    </source>
</evidence>
<comment type="catalytic activity">
    <reaction evidence="16">
        <text>(S)-2-amino-6-oxohexanoate + NAD(+) + H2O = L-2-aminoadipate + NADH + 2 H(+)</text>
        <dbReference type="Rhea" id="RHEA:12308"/>
        <dbReference type="ChEBI" id="CHEBI:15377"/>
        <dbReference type="ChEBI" id="CHEBI:15378"/>
        <dbReference type="ChEBI" id="CHEBI:57540"/>
        <dbReference type="ChEBI" id="CHEBI:57945"/>
        <dbReference type="ChEBI" id="CHEBI:58321"/>
        <dbReference type="ChEBI" id="CHEBI:58672"/>
        <dbReference type="EC" id="1.2.1.31"/>
    </reaction>
</comment>
<evidence type="ECO:0000256" key="7">
    <source>
        <dbReference type="ARBA" id="ARBA00022450"/>
    </source>
</evidence>
<dbReference type="NCBIfam" id="TIGR03443">
    <property type="entry name" value="alpha_am_amid"/>
    <property type="match status" value="1"/>
</dbReference>
<gene>
    <name evidence="19" type="ORF">BCR33DRAFT_665173</name>
</gene>
<dbReference type="Pfam" id="PF00501">
    <property type="entry name" value="AMP-binding"/>
    <property type="match status" value="1"/>
</dbReference>
<dbReference type="Pfam" id="PF07993">
    <property type="entry name" value="NAD_binding_4"/>
    <property type="match status" value="1"/>
</dbReference>
<dbReference type="SUPFAM" id="SSF56801">
    <property type="entry name" value="Acetyl-CoA synthetase-like"/>
    <property type="match status" value="1"/>
</dbReference>
<feature type="domain" description="Carrier" evidence="18">
    <location>
        <begin position="850"/>
        <end position="927"/>
    </location>
</feature>
<dbReference type="GO" id="GO:0004043">
    <property type="term" value="F:L-aminoadipate-semialdehyde dehydrogenase [NAD(P)+] activity"/>
    <property type="evidence" value="ECO:0007669"/>
    <property type="project" value="UniProtKB-EC"/>
</dbReference>
<reference evidence="19 20" key="1">
    <citation type="submission" date="2016-07" db="EMBL/GenBank/DDBJ databases">
        <title>Pervasive Adenine N6-methylation of Active Genes in Fungi.</title>
        <authorList>
            <consortium name="DOE Joint Genome Institute"/>
            <person name="Mondo S.J."/>
            <person name="Dannebaum R.O."/>
            <person name="Kuo R.C."/>
            <person name="Labutti K."/>
            <person name="Haridas S."/>
            <person name="Kuo A."/>
            <person name="Salamov A."/>
            <person name="Ahrendt S.R."/>
            <person name="Lipzen A."/>
            <person name="Sullivan W."/>
            <person name="Andreopoulos W.B."/>
            <person name="Clum A."/>
            <person name="Lindquist E."/>
            <person name="Daum C."/>
            <person name="Ramamoorthy G.K."/>
            <person name="Gryganskyi A."/>
            <person name="Culley D."/>
            <person name="Magnuson J.K."/>
            <person name="James T.Y."/>
            <person name="O'Malley M.A."/>
            <person name="Stajich J.E."/>
            <person name="Spatafora J.W."/>
            <person name="Visel A."/>
            <person name="Grigoriev I.V."/>
        </authorList>
    </citation>
    <scope>NUCLEOTIDE SEQUENCE [LARGE SCALE GENOMIC DNA]</scope>
    <source>
        <strain evidence="19 20">JEL800</strain>
    </source>
</reference>
<dbReference type="InterPro" id="IPR042099">
    <property type="entry name" value="ANL_N_sf"/>
</dbReference>
<evidence type="ECO:0000256" key="12">
    <source>
        <dbReference type="ARBA" id="ARBA00023154"/>
    </source>
</evidence>
<comment type="similarity">
    <text evidence="4">Belongs to the ATP-dependent AMP-binding enzyme family.</text>
</comment>
<dbReference type="NCBIfam" id="TIGR01733">
    <property type="entry name" value="AA-adenyl-dom"/>
    <property type="match status" value="1"/>
</dbReference>
<dbReference type="InterPro" id="IPR006162">
    <property type="entry name" value="Ppantetheine_attach_site"/>
</dbReference>
<sequence>MEALLARNARRLAGQSDLVLPSDYPRAIPAQFVESSTTREVGEATSVSLLRLALSSSTSTTTTTTTTTHSPFNVLLAAFVVLLRRHAGEEDVCVGSSSASSNVLVVRCRVDNDAPFAHILDGVAQATKEAQDSEVPFQALLDYMFPQAPSPKGTDAPGPETELQQNPSLFKVRFFNLTDTTPETLSTVSSSSSACDLTVLISQSPTLRRILPLEIKILYNSILFSSARITDLLDQLESLIVQAAAHPAKKVGELSLLTQAQKERLPDPTADLKWDGFEGAITDVLEKRAVEVPERVCVVESFVTSTERSFTYKQINEAANVVAHALIKGGIQREDVVVLYSYRGVDLVVAVMGVLKSGATFSVIDPAYPPPRQIVYLQVAQPRGLVVLKKAGVLDEQVRAYVSNELEIKVEIPSLEIQADGSLTGGAVPSGDALDAVQSLRTVHPGVVLGPDSIGTLSFTSGSTGIPKGVRGRHFSLTHFYPWMRKEFNMSEAERFTMLSGIAHDPIQRDIFTPIFLGAQLHIPTSADIATPGQLASWMSSHGITVTHLTPAMGQLLSANATTSIPTLRNAFFVGDILTKRDVSRLQFLASNCTIINMYGTTETQRAVSYLPIPPPSVNPSFLSLQKDIMPAGKGMQNVQLLVINAHGLLCGVGEVGEIHVRSGGLAEGYLKLDDVTASKFLTNPFNDLSKRVDKPLEYYHGARDRMYKTGDLGRYRPDGSVECTGRADDQVKIRGFRIELGEIDTHLSQHPGVRENVTLVRRDKFEEPTLVSYFVPLGADFDGMDLRALVKEIREYLKLKLPAYAVPTVIAPIRRMPLTPNGKIDKNVLPFPDTAALFGNAPVATVDASELTPVQASIRSVWATLLNVKEDTISLSDNFFDLGGHSILATRLVFSLRKALAIEIPMGVVYSDPTIELMAGAVEALRNSDLNIEQQKGRQRAVSSSSEDAGEDIFPYAEDLEVVDDDVNVTALGRSFEFKELTALGRPAVFFLTGATGFLGVFVLNSLLKRFPGCKVVCLVRARDAATGWKRLKENGERHLVYSADWEGRVSAEIGDLGEDQLGISADRWAQLCEEVDVVVHNGALVHWVYPYHKLRAANVMGTHWALRLATTGRLKAFHLVSSTSVLDTNYYIRRYLNAGEAVPESDDLEGARKGLRSGYGQTKWVAEKLVMRARERGVPATIIRPGYIVGDSQTGVNNTDDFIWRLVKGCIQLGQVPSISNIVNMCSVDYVADAVAEVASKEESLALGVFHIWNKHHYRFDDLFAQIKAHGYNVQLTDYITWRTSLMDLTLTPIIDAEKEKDPHALFPLLHFVLDDLPTSTRSPELDESNTVKVCVGSKVVCPDMRDVMSLYFGYLREIGFLDAPVGGDVEMRRLAVWESLKGLEAVKRTGQ</sequence>
<dbReference type="CDD" id="cd05235">
    <property type="entry name" value="SDR_e1"/>
    <property type="match status" value="1"/>
</dbReference>
<comment type="catalytic activity">
    <reaction evidence="17">
        <text>(S)-2-amino-6-oxohexanoate + NADP(+) + H2O = L-2-aminoadipate + NADPH + 2 H(+)</text>
        <dbReference type="Rhea" id="RHEA:12304"/>
        <dbReference type="ChEBI" id="CHEBI:15377"/>
        <dbReference type="ChEBI" id="CHEBI:15378"/>
        <dbReference type="ChEBI" id="CHEBI:57783"/>
        <dbReference type="ChEBI" id="CHEBI:58321"/>
        <dbReference type="ChEBI" id="CHEBI:58349"/>
        <dbReference type="ChEBI" id="CHEBI:58672"/>
        <dbReference type="EC" id="1.2.1.31"/>
    </reaction>
</comment>
<dbReference type="InterPro" id="IPR025110">
    <property type="entry name" value="AMP-bd_C"/>
</dbReference>
<keyword evidence="20" id="KW-1185">Reference proteome</keyword>
<evidence type="ECO:0000256" key="10">
    <source>
        <dbReference type="ARBA" id="ARBA00022857"/>
    </source>
</evidence>
<keyword evidence="7" id="KW-0596">Phosphopantetheine</keyword>
<dbReference type="InterPro" id="IPR009081">
    <property type="entry name" value="PP-bd_ACP"/>
</dbReference>
<dbReference type="PROSITE" id="PS00455">
    <property type="entry name" value="AMP_BINDING"/>
    <property type="match status" value="1"/>
</dbReference>
<evidence type="ECO:0000313" key="20">
    <source>
        <dbReference type="Proteomes" id="UP000193642"/>
    </source>
</evidence>
<dbReference type="STRING" id="329046.A0A1Y2BGZ2"/>
<dbReference type="PIRSF" id="PIRSF001617">
    <property type="entry name" value="Alpha-AR"/>
    <property type="match status" value="1"/>
</dbReference>
<evidence type="ECO:0000256" key="13">
    <source>
        <dbReference type="ARBA" id="ARBA00031335"/>
    </source>
</evidence>
<keyword evidence="12" id="KW-0457">Lysine biosynthesis</keyword>
<comment type="cofactor">
    <cofactor evidence="1">
        <name>pantetheine 4'-phosphate</name>
        <dbReference type="ChEBI" id="CHEBI:47942"/>
    </cofactor>
</comment>
<dbReference type="InterPro" id="IPR010071">
    <property type="entry name" value="AA_adenyl_dom"/>
</dbReference>
<dbReference type="InterPro" id="IPR036291">
    <property type="entry name" value="NAD(P)-bd_dom_sf"/>
</dbReference>
<evidence type="ECO:0000256" key="1">
    <source>
        <dbReference type="ARBA" id="ARBA00001957"/>
    </source>
</evidence>
<dbReference type="Pfam" id="PF13193">
    <property type="entry name" value="AMP-binding_C"/>
    <property type="match status" value="1"/>
</dbReference>
<dbReference type="GO" id="GO:0019878">
    <property type="term" value="P:lysine biosynthetic process via aminoadipic acid"/>
    <property type="evidence" value="ECO:0007669"/>
    <property type="project" value="UniProtKB-UniPathway"/>
</dbReference>
<dbReference type="InterPro" id="IPR014397">
    <property type="entry name" value="Lys2"/>
</dbReference>
<dbReference type="InterPro" id="IPR036736">
    <property type="entry name" value="ACP-like_sf"/>
</dbReference>
<dbReference type="SUPFAM" id="SSF51735">
    <property type="entry name" value="NAD(P)-binding Rossmann-fold domains"/>
    <property type="match status" value="1"/>
</dbReference>
<evidence type="ECO:0000256" key="5">
    <source>
        <dbReference type="ARBA" id="ARBA00012913"/>
    </source>
</evidence>
<dbReference type="UniPathway" id="UPA00033">
    <property type="reaction ID" value="UER00032"/>
</dbReference>
<dbReference type="PROSITE" id="PS50075">
    <property type="entry name" value="CARRIER"/>
    <property type="match status" value="1"/>
</dbReference>
<accession>A0A1Y2BGZ2</accession>
<evidence type="ECO:0000256" key="4">
    <source>
        <dbReference type="ARBA" id="ARBA00006432"/>
    </source>
</evidence>
<comment type="function">
    <text evidence="2">Catalyzes the activation of alpha-aminoadipate by ATP-dependent adenylation and the reduction of activated alpha-aminoadipate by NADPH. The activated alpha-aminoadipate is bound to the phosphopantheinyl group of the enzyme itself before it is reduced to (S)-2-amino-6-oxohexanoate.</text>
</comment>
<dbReference type="Gene3D" id="3.30.300.30">
    <property type="match status" value="1"/>
</dbReference>
<comment type="catalytic activity">
    <reaction evidence="15">
        <text>(S)-2-amino-6-oxohexanoate + AMP + diphosphate + NADP(+) = L-2-aminoadipate + ATP + NADPH + H(+)</text>
        <dbReference type="Rhea" id="RHEA:46936"/>
        <dbReference type="ChEBI" id="CHEBI:15378"/>
        <dbReference type="ChEBI" id="CHEBI:30616"/>
        <dbReference type="ChEBI" id="CHEBI:33019"/>
        <dbReference type="ChEBI" id="CHEBI:57783"/>
        <dbReference type="ChEBI" id="CHEBI:58321"/>
        <dbReference type="ChEBI" id="CHEBI:58349"/>
        <dbReference type="ChEBI" id="CHEBI:58672"/>
        <dbReference type="ChEBI" id="CHEBI:456215"/>
        <dbReference type="EC" id="1.2.1.95"/>
    </reaction>
</comment>
<dbReference type="EC" id="1.2.1.95" evidence="5"/>
<keyword evidence="10" id="KW-0521">NADP</keyword>
<dbReference type="InterPro" id="IPR045851">
    <property type="entry name" value="AMP-bd_C_sf"/>
</dbReference>
<dbReference type="GO" id="GO:0031177">
    <property type="term" value="F:phosphopantetheine binding"/>
    <property type="evidence" value="ECO:0007669"/>
    <property type="project" value="InterPro"/>
</dbReference>
<dbReference type="InterPro" id="IPR000873">
    <property type="entry name" value="AMP-dep_synth/lig_dom"/>
</dbReference>
<dbReference type="SUPFAM" id="SSF47336">
    <property type="entry name" value="ACP-like"/>
    <property type="match status" value="1"/>
</dbReference>
<evidence type="ECO:0000256" key="14">
    <source>
        <dbReference type="ARBA" id="ARBA00032195"/>
    </source>
</evidence>
<organism evidence="19 20">
    <name type="scientific">Rhizoclosmatium globosum</name>
    <dbReference type="NCBI Taxonomy" id="329046"/>
    <lineage>
        <taxon>Eukaryota</taxon>
        <taxon>Fungi</taxon>
        <taxon>Fungi incertae sedis</taxon>
        <taxon>Chytridiomycota</taxon>
        <taxon>Chytridiomycota incertae sedis</taxon>
        <taxon>Chytridiomycetes</taxon>
        <taxon>Chytridiales</taxon>
        <taxon>Chytriomycetaceae</taxon>
        <taxon>Rhizoclosmatium</taxon>
    </lineage>
</organism>
<dbReference type="SMART" id="SM00823">
    <property type="entry name" value="PKS_PP"/>
    <property type="match status" value="1"/>
</dbReference>
<evidence type="ECO:0000256" key="6">
    <source>
        <dbReference type="ARBA" id="ARBA00013073"/>
    </source>
</evidence>
<dbReference type="PANTHER" id="PTHR44845">
    <property type="entry name" value="CARRIER DOMAIN-CONTAINING PROTEIN"/>
    <property type="match status" value="1"/>
</dbReference>
<evidence type="ECO:0000313" key="19">
    <source>
        <dbReference type="EMBL" id="ORY33850.1"/>
    </source>
</evidence>
<dbReference type="InterPro" id="IPR010080">
    <property type="entry name" value="Thioester_reductase-like_dom"/>
</dbReference>
<dbReference type="InterPro" id="IPR020806">
    <property type="entry name" value="PKS_PP-bd"/>
</dbReference>
<keyword evidence="11" id="KW-0560">Oxidoreductase</keyword>
<dbReference type="PROSITE" id="PS00012">
    <property type="entry name" value="PHOSPHOPANTETHEINE"/>
    <property type="match status" value="1"/>
</dbReference>
<evidence type="ECO:0000256" key="8">
    <source>
        <dbReference type="ARBA" id="ARBA00022553"/>
    </source>
</evidence>
<dbReference type="Gene3D" id="3.40.50.720">
    <property type="entry name" value="NAD(P)-binding Rossmann-like Domain"/>
    <property type="match status" value="1"/>
</dbReference>
<dbReference type="EC" id="1.2.1.31" evidence="6"/>
<dbReference type="Gene3D" id="3.40.50.12780">
    <property type="entry name" value="N-terminal domain of ligase-like"/>
    <property type="match status" value="1"/>
</dbReference>
<comment type="caution">
    <text evidence="19">The sequence shown here is derived from an EMBL/GenBank/DDBJ whole genome shotgun (WGS) entry which is preliminary data.</text>
</comment>
<dbReference type="Pfam" id="PF00550">
    <property type="entry name" value="PP-binding"/>
    <property type="match status" value="1"/>
</dbReference>
<dbReference type="Gene3D" id="1.10.1200.10">
    <property type="entry name" value="ACP-like"/>
    <property type="match status" value="1"/>
</dbReference>
<evidence type="ECO:0000256" key="2">
    <source>
        <dbReference type="ARBA" id="ARBA00003499"/>
    </source>
</evidence>
<evidence type="ECO:0000256" key="11">
    <source>
        <dbReference type="ARBA" id="ARBA00023002"/>
    </source>
</evidence>
<dbReference type="Pfam" id="PF00668">
    <property type="entry name" value="Condensation"/>
    <property type="match status" value="1"/>
</dbReference>
<keyword evidence="9" id="KW-0028">Amino-acid biosynthesis</keyword>
<dbReference type="Gene3D" id="3.30.559.30">
    <property type="entry name" value="Nonribosomal peptide synthetase, condensation domain"/>
    <property type="match status" value="1"/>
</dbReference>
<evidence type="ECO:0000256" key="16">
    <source>
        <dbReference type="ARBA" id="ARBA00048414"/>
    </source>
</evidence>
<comment type="pathway">
    <text evidence="3">Amino-acid biosynthesis; L-lysine biosynthesis via AAA pathway; L-lysine from L-alpha-aminoadipate (fungal route): step 1/3.</text>
</comment>
<dbReference type="EMBL" id="MCGO01000066">
    <property type="protein sequence ID" value="ORY33850.1"/>
    <property type="molecule type" value="Genomic_DNA"/>
</dbReference>
<dbReference type="InterPro" id="IPR013120">
    <property type="entry name" value="FAR_NAD-bd"/>
</dbReference>
<dbReference type="InterPro" id="IPR020845">
    <property type="entry name" value="AMP-binding_CS"/>
</dbReference>
<evidence type="ECO:0000256" key="9">
    <source>
        <dbReference type="ARBA" id="ARBA00022605"/>
    </source>
</evidence>
<evidence type="ECO:0000256" key="15">
    <source>
        <dbReference type="ARBA" id="ARBA00048260"/>
    </source>
</evidence>
<protein>
    <recommendedName>
        <fullName evidence="14">Alpha-aminoadipate reductase</fullName>
        <ecNumber evidence="6">1.2.1.31</ecNumber>
        <ecNumber evidence="5">1.2.1.95</ecNumber>
    </recommendedName>
    <alternativeName>
        <fullName evidence="13">L-aminoadipate-semialdehyde dehydrogenase</fullName>
    </alternativeName>
</protein>